<sequence length="78" mass="8472">MLFSTYLVPDLDSGSTTSGQRTSEHSSVVLLIVVMDVFHGEGLLFNIALRVFLANAKNNAMYLGSFLIALIWVIKAPG</sequence>
<proteinExistence type="predicted"/>
<feature type="transmembrane region" description="Helical" evidence="1">
    <location>
        <begin position="28"/>
        <end position="53"/>
    </location>
</feature>
<keyword evidence="1" id="KW-1133">Transmembrane helix</keyword>
<evidence type="ECO:0000313" key="3">
    <source>
        <dbReference type="Proteomes" id="UP000828390"/>
    </source>
</evidence>
<evidence type="ECO:0000256" key="1">
    <source>
        <dbReference type="SAM" id="Phobius"/>
    </source>
</evidence>
<dbReference type="AlphaFoldDB" id="A0A9D4E747"/>
<gene>
    <name evidence="2" type="ORF">DPMN_174452</name>
</gene>
<dbReference type="Proteomes" id="UP000828390">
    <property type="component" value="Unassembled WGS sequence"/>
</dbReference>
<comment type="caution">
    <text evidence="2">The sequence shown here is derived from an EMBL/GenBank/DDBJ whole genome shotgun (WGS) entry which is preliminary data.</text>
</comment>
<reference evidence="2" key="1">
    <citation type="journal article" date="2019" name="bioRxiv">
        <title>The Genome of the Zebra Mussel, Dreissena polymorpha: A Resource for Invasive Species Research.</title>
        <authorList>
            <person name="McCartney M.A."/>
            <person name="Auch B."/>
            <person name="Kono T."/>
            <person name="Mallez S."/>
            <person name="Zhang Y."/>
            <person name="Obille A."/>
            <person name="Becker A."/>
            <person name="Abrahante J.E."/>
            <person name="Garbe J."/>
            <person name="Badalamenti J.P."/>
            <person name="Herman A."/>
            <person name="Mangelson H."/>
            <person name="Liachko I."/>
            <person name="Sullivan S."/>
            <person name="Sone E.D."/>
            <person name="Koren S."/>
            <person name="Silverstein K.A.T."/>
            <person name="Beckman K.B."/>
            <person name="Gohl D.M."/>
        </authorList>
    </citation>
    <scope>NUCLEOTIDE SEQUENCE</scope>
    <source>
        <strain evidence="2">Duluth1</strain>
        <tissue evidence="2">Whole animal</tissue>
    </source>
</reference>
<accession>A0A9D4E747</accession>
<dbReference type="EMBL" id="JAIWYP010000009">
    <property type="protein sequence ID" value="KAH3773100.1"/>
    <property type="molecule type" value="Genomic_DNA"/>
</dbReference>
<evidence type="ECO:0000313" key="2">
    <source>
        <dbReference type="EMBL" id="KAH3773100.1"/>
    </source>
</evidence>
<organism evidence="2 3">
    <name type="scientific">Dreissena polymorpha</name>
    <name type="common">Zebra mussel</name>
    <name type="synonym">Mytilus polymorpha</name>
    <dbReference type="NCBI Taxonomy" id="45954"/>
    <lineage>
        <taxon>Eukaryota</taxon>
        <taxon>Metazoa</taxon>
        <taxon>Spiralia</taxon>
        <taxon>Lophotrochozoa</taxon>
        <taxon>Mollusca</taxon>
        <taxon>Bivalvia</taxon>
        <taxon>Autobranchia</taxon>
        <taxon>Heteroconchia</taxon>
        <taxon>Euheterodonta</taxon>
        <taxon>Imparidentia</taxon>
        <taxon>Neoheterodontei</taxon>
        <taxon>Myida</taxon>
        <taxon>Dreissenoidea</taxon>
        <taxon>Dreissenidae</taxon>
        <taxon>Dreissena</taxon>
    </lineage>
</organism>
<reference evidence="2" key="2">
    <citation type="submission" date="2020-11" db="EMBL/GenBank/DDBJ databases">
        <authorList>
            <person name="McCartney M.A."/>
            <person name="Auch B."/>
            <person name="Kono T."/>
            <person name="Mallez S."/>
            <person name="Becker A."/>
            <person name="Gohl D.M."/>
            <person name="Silverstein K.A.T."/>
            <person name="Koren S."/>
            <person name="Bechman K.B."/>
            <person name="Herman A."/>
            <person name="Abrahante J.E."/>
            <person name="Garbe J."/>
        </authorList>
    </citation>
    <scope>NUCLEOTIDE SEQUENCE</scope>
    <source>
        <strain evidence="2">Duluth1</strain>
        <tissue evidence="2">Whole animal</tissue>
    </source>
</reference>
<keyword evidence="1" id="KW-0472">Membrane</keyword>
<protein>
    <submittedName>
        <fullName evidence="2">Uncharacterized protein</fullName>
    </submittedName>
</protein>
<name>A0A9D4E747_DREPO</name>
<keyword evidence="1" id="KW-0812">Transmembrane</keyword>
<feature type="transmembrane region" description="Helical" evidence="1">
    <location>
        <begin position="60"/>
        <end position="77"/>
    </location>
</feature>
<keyword evidence="3" id="KW-1185">Reference proteome</keyword>